<sequence>MICKLCIGSVLLLTAGFCSAKTYEIKYTDQIHSLQEATQDAVWTQANQLTDFSFPWDKEKVPETKFRALWTQQAIYFRFDAEDSDIQVGEHEDKDEAVLASDRVELFFSTGKALTPYYTAEMDSRGRIFDAHANYYRQVDPTWNWRTLKTIATPIANGYRVVGKVDIAELDQLKLWQDDAHKTLMCAILRGEFSADGHGGQKRQWISWITPDSVKPDFHIPSAFGTCHLVKN</sequence>
<keyword evidence="1" id="KW-0732">Signal</keyword>
<reference evidence="3 4" key="1">
    <citation type="submission" date="2014-01" db="EMBL/GenBank/DDBJ databases">
        <title>Isolation of Serratia multitudinisentens RB-25 from Ex-Landfill site.</title>
        <authorList>
            <person name="Robson E.H.J."/>
        </authorList>
    </citation>
    <scope>NUCLEOTIDE SEQUENCE [LARGE SCALE GENOMIC DNA]</scope>
    <source>
        <strain evidence="3 4">RB-25</strain>
    </source>
</reference>
<keyword evidence="3" id="KW-0378">Hydrolase</keyword>
<keyword evidence="3" id="KW-0119">Carbohydrate metabolism</keyword>
<feature type="domain" description="Carbohydrate-binding" evidence="2">
    <location>
        <begin position="38"/>
        <end position="231"/>
    </location>
</feature>
<dbReference type="SUPFAM" id="SSF49344">
    <property type="entry name" value="CBD9-like"/>
    <property type="match status" value="1"/>
</dbReference>
<dbReference type="eggNOG" id="ENOG5032SKS">
    <property type="taxonomic scope" value="Bacteria"/>
</dbReference>
<dbReference type="KEGG" id="sfo:Z042_07755"/>
<dbReference type="GO" id="GO:0004553">
    <property type="term" value="F:hydrolase activity, hydrolyzing O-glycosyl compounds"/>
    <property type="evidence" value="ECO:0007669"/>
    <property type="project" value="InterPro"/>
</dbReference>
<keyword evidence="3" id="KW-0624">Polysaccharide degradation</keyword>
<keyword evidence="4" id="KW-1185">Reference proteome</keyword>
<keyword evidence="3" id="KW-0326">Glycosidase</keyword>
<proteinExistence type="predicted"/>
<organism evidence="3 4">
    <name type="scientific">Chania multitudinisentens RB-25</name>
    <dbReference type="NCBI Taxonomy" id="1441930"/>
    <lineage>
        <taxon>Bacteria</taxon>
        <taxon>Pseudomonadati</taxon>
        <taxon>Pseudomonadota</taxon>
        <taxon>Gammaproteobacteria</taxon>
        <taxon>Enterobacterales</taxon>
        <taxon>Yersiniaceae</taxon>
        <taxon>Chania</taxon>
    </lineage>
</organism>
<dbReference type="AlphaFoldDB" id="W0L712"/>
<evidence type="ECO:0000256" key="1">
    <source>
        <dbReference type="SAM" id="SignalP"/>
    </source>
</evidence>
<dbReference type="Pfam" id="PF06452">
    <property type="entry name" value="CBM9_1"/>
    <property type="match status" value="1"/>
</dbReference>
<dbReference type="HOGENOM" id="CLU_100578_0_0_6"/>
<dbReference type="STRING" id="1441930.Z042_07755"/>
<feature type="signal peptide" evidence="1">
    <location>
        <begin position="1"/>
        <end position="20"/>
    </location>
</feature>
<gene>
    <name evidence="3" type="ORF">Z042_07755</name>
</gene>
<keyword evidence="3" id="KW-0858">Xylan degradation</keyword>
<dbReference type="GO" id="GO:0030246">
    <property type="term" value="F:carbohydrate binding"/>
    <property type="evidence" value="ECO:0007669"/>
    <property type="project" value="InterPro"/>
</dbReference>
<evidence type="ECO:0000313" key="4">
    <source>
        <dbReference type="Proteomes" id="UP000019030"/>
    </source>
</evidence>
<dbReference type="GO" id="GO:0045493">
    <property type="term" value="P:xylan catabolic process"/>
    <property type="evidence" value="ECO:0007669"/>
    <property type="project" value="UniProtKB-KW"/>
</dbReference>
<accession>W0L712</accession>
<dbReference type="CDD" id="cd09620">
    <property type="entry name" value="CBM9_like_3"/>
    <property type="match status" value="1"/>
</dbReference>
<dbReference type="Proteomes" id="UP000019030">
    <property type="component" value="Chromosome"/>
</dbReference>
<evidence type="ECO:0000259" key="2">
    <source>
        <dbReference type="Pfam" id="PF06452"/>
    </source>
</evidence>
<reference evidence="3 4" key="2">
    <citation type="submission" date="2015-03" db="EMBL/GenBank/DDBJ databases">
        <authorList>
            <person name="Chan K.-G."/>
        </authorList>
    </citation>
    <scope>NUCLEOTIDE SEQUENCE [LARGE SCALE GENOMIC DNA]</scope>
    <source>
        <strain evidence="3 4">RB-25</strain>
    </source>
</reference>
<name>W0L712_9GAMM</name>
<dbReference type="InterPro" id="IPR010502">
    <property type="entry name" value="Carb-bd_dom_fam9"/>
</dbReference>
<protein>
    <submittedName>
        <fullName evidence="3">Endoxylanase</fullName>
    </submittedName>
</protein>
<dbReference type="EMBL" id="CP007044">
    <property type="protein sequence ID" value="AHG19516.2"/>
    <property type="molecule type" value="Genomic_DNA"/>
</dbReference>
<dbReference type="OrthoDB" id="9786766at2"/>
<dbReference type="Gene3D" id="2.60.40.1190">
    <property type="match status" value="1"/>
</dbReference>
<evidence type="ECO:0000313" key="3">
    <source>
        <dbReference type="EMBL" id="AHG19516.2"/>
    </source>
</evidence>
<feature type="chain" id="PRO_5004792139" evidence="1">
    <location>
        <begin position="21"/>
        <end position="232"/>
    </location>
</feature>